<dbReference type="Gene3D" id="3.40.50.300">
    <property type="entry name" value="P-loop containing nucleotide triphosphate hydrolases"/>
    <property type="match status" value="1"/>
</dbReference>
<dbReference type="InterPro" id="IPR050678">
    <property type="entry name" value="DNA_Partitioning_ATPase"/>
</dbReference>
<dbReference type="Pfam" id="PF01656">
    <property type="entry name" value="CbiA"/>
    <property type="match status" value="1"/>
</dbReference>
<accession>A0ABD7TAX9</accession>
<dbReference type="InterPro" id="IPR027417">
    <property type="entry name" value="P-loop_NTPase"/>
</dbReference>
<dbReference type="InterPro" id="IPR059206">
    <property type="entry name" value="Sll1717-like"/>
</dbReference>
<protein>
    <submittedName>
        <fullName evidence="2">AAA family ATPase</fullName>
    </submittedName>
</protein>
<feature type="domain" description="CobQ/CobB/MinD/ParA nucleotide binding" evidence="1">
    <location>
        <begin position="116"/>
        <end position="235"/>
    </location>
</feature>
<dbReference type="RefSeq" id="WP_346356344.1">
    <property type="nucleotide sequence ID" value="NZ_CP078013.2"/>
</dbReference>
<dbReference type="PANTHER" id="PTHR13696:SF52">
    <property type="entry name" value="PARA FAMILY PROTEIN CT_582"/>
    <property type="match status" value="1"/>
</dbReference>
<evidence type="ECO:0000313" key="2">
    <source>
        <dbReference type="EMBL" id="USV98823.2"/>
    </source>
</evidence>
<organism evidence="2 3">
    <name type="scientific">Pseudomonas pergaminensis</name>
    <dbReference type="NCBI Taxonomy" id="2853159"/>
    <lineage>
        <taxon>Bacteria</taxon>
        <taxon>Pseudomonadati</taxon>
        <taxon>Pseudomonadota</taxon>
        <taxon>Gammaproteobacteria</taxon>
        <taxon>Pseudomonadales</taxon>
        <taxon>Pseudomonadaceae</taxon>
        <taxon>Pseudomonas</taxon>
    </lineage>
</organism>
<evidence type="ECO:0000259" key="1">
    <source>
        <dbReference type="Pfam" id="PF01656"/>
    </source>
</evidence>
<dbReference type="InterPro" id="IPR002586">
    <property type="entry name" value="CobQ/CobB/MinD/ParA_Nub-bd_dom"/>
</dbReference>
<dbReference type="NCBIfam" id="NF047398">
    <property type="entry name" value="AAA_KGGVGR"/>
    <property type="match status" value="1"/>
</dbReference>
<dbReference type="PANTHER" id="PTHR13696">
    <property type="entry name" value="P-LOOP CONTAINING NUCLEOSIDE TRIPHOSPHATE HYDROLASE"/>
    <property type="match status" value="1"/>
</dbReference>
<sequence length="887" mass="99536">MKTAIELRQDLDSLYGDSYELDVGSKNIAILTVVDESFEGLDRAQRLGPVKTLVESAGFQLSIAELYTHAEARERGVSISRPDQEPPASWGTAVSMIASGKRPNSRPAGSKPRRVVFYSYKGGVGRTTALVHTAFHLARGGERVAVVDLDVEAPGLHKLLPRQDDQKIEAGIIDFLWERQVLPFDSEASENLTTCLVASGDMQKKAISYVVEDETTRAEVHVIPAGVVSNEYVQRLFTLSSEVALHRADDAWGMFEKELIEQIDPDVLLIDARTGLGDWGGLSLLRLADEAFLVMFPSEQNAEGIKFVRETISSLSNVSVNLILSPVPEGPIGKEIVSKFLPCLQLGEDEVPTEVYYNPGIAAAITYPVEAAMPGYARIANILMDSEAEDKAEASMSRVDRRKVIESLNFPEREAKAIAANDFETFFQKTSDFDKFLDDARWVVRGRKGTGKSTLFHLFVEHKSNAMKRARGRLESVDILPGHGPSPMSIFRPTTDVFDEIQRGLVKDQHDWLSFWRAYAVVRIYVSRTDLFDALPRSAGMKVIKDYLRQYFGKVSGADHWKSSHTQAILGLLSDPLKGLCRDLMIDINGALTSENNKLWLLYDDLDQDIKEESPWQEDALGGLLRLAYDSNNQDLHNIRFKVFLREDIWSKLVFTNKSHFSEPRTLLLQWKIEDFLRLAYRLVTGGSQEFRSIALREFPLTDSEVDSAGEEDLRKALVPLWGLRQEKGKNATVAKWVYNRLTDAQGNTYPRSLTVLLHNAREEELRIFNAKQPATDRLLSPRSMQLGLETASVERVNALKNEYPLLRPFLEDIENNQTLRSQFTSAELRDAWSRSSEPFGAFEAFVSHLSLAGLLVKKKPGAKFDFGIASLYIDGLKVTRVQGEKK</sequence>
<dbReference type="NCBIfam" id="NF047389">
    <property type="entry name" value="ATPase_Sll1717"/>
    <property type="match status" value="1"/>
</dbReference>
<reference evidence="2" key="1">
    <citation type="journal article" date="2022" name="Front. Plant Sci.">
        <title>Agronomic efficiency and genome mining analysis of the wheat-biostimulant rhizospheric bacterium Pseudomonas pergaminensis sp. nov. strain 1008T.</title>
        <authorList>
            <person name="Diaz M."/>
            <person name="Bach T."/>
            <person name="Gonzalez Anta G."/>
            <person name="Agaras B."/>
            <person name="Wibberg D."/>
            <person name="Noguera F."/>
            <person name="Canciani W."/>
            <person name="Valverde C."/>
        </authorList>
    </citation>
    <scope>NUCLEOTIDE SEQUENCE</scope>
    <source>
        <strain evidence="2">1008</strain>
    </source>
</reference>
<evidence type="ECO:0000313" key="3">
    <source>
        <dbReference type="Proteomes" id="UP001056907"/>
    </source>
</evidence>
<dbReference type="SUPFAM" id="SSF52540">
    <property type="entry name" value="P-loop containing nucleoside triphosphate hydrolases"/>
    <property type="match status" value="1"/>
</dbReference>
<gene>
    <name evidence="2" type="ORF">KUA23_17305</name>
</gene>
<dbReference type="AlphaFoldDB" id="A0ABD7TAX9"/>
<dbReference type="EMBL" id="CP078013">
    <property type="protein sequence ID" value="USV98823.2"/>
    <property type="molecule type" value="Genomic_DNA"/>
</dbReference>
<reference evidence="2" key="2">
    <citation type="submission" date="2024-04" db="EMBL/GenBank/DDBJ databases">
        <authorList>
            <person name="Diaz M."/>
            <person name="Bach T."/>
            <person name="Gonzalez Anta G."/>
            <person name="Agaras B."/>
            <person name="Wibberg D."/>
            <person name="Noguera F."/>
            <person name="Canciani W."/>
            <person name="Ybarra T."/>
            <person name="Nunez M.L."/>
            <person name="Valverde C."/>
        </authorList>
    </citation>
    <scope>NUCLEOTIDE SEQUENCE</scope>
    <source>
        <strain evidence="2">1008</strain>
    </source>
</reference>
<name>A0ABD7TAX9_9PSED</name>
<proteinExistence type="predicted"/>
<dbReference type="Proteomes" id="UP001056907">
    <property type="component" value="Chromosome"/>
</dbReference>
<dbReference type="KEGG" id="ppeg:KUA23_17305"/>